<reference evidence="1 2" key="1">
    <citation type="submission" date="2023-07" db="EMBL/GenBank/DDBJ databases">
        <title>Genomic Encyclopedia of Type Strains, Phase IV (KMG-IV): sequencing the most valuable type-strain genomes for metagenomic binning, comparative biology and taxonomic classification.</title>
        <authorList>
            <person name="Goeker M."/>
        </authorList>
    </citation>
    <scope>NUCLEOTIDE SEQUENCE [LARGE SCALE GENOMIC DNA]</scope>
    <source>
        <strain evidence="1 2">DSM 19562</strain>
    </source>
</reference>
<dbReference type="Proteomes" id="UP001236369">
    <property type="component" value="Unassembled WGS sequence"/>
</dbReference>
<gene>
    <name evidence="1" type="ORF">QO016_004986</name>
</gene>
<sequence>MNVIQWLLAKISQILLASKNKQRMDKMIRQKESGDYVGAASEKARNFDEDYRSATYMLKQRMNKKFPDNYHARLSSGDNSPYDHGEDRALAVDAASIAIATALRNGASVRQAAEAGAVSVGI</sequence>
<dbReference type="EMBL" id="JAUSVV010000035">
    <property type="protein sequence ID" value="MDQ0445457.1"/>
    <property type="molecule type" value="Genomic_DNA"/>
</dbReference>
<dbReference type="RefSeq" id="WP_238253377.1">
    <property type="nucleotide sequence ID" value="NZ_BPQX01000086.1"/>
</dbReference>
<protein>
    <submittedName>
        <fullName evidence="1">Uncharacterized protein</fullName>
    </submittedName>
</protein>
<evidence type="ECO:0000313" key="2">
    <source>
        <dbReference type="Proteomes" id="UP001236369"/>
    </source>
</evidence>
<evidence type="ECO:0000313" key="1">
    <source>
        <dbReference type="EMBL" id="MDQ0445457.1"/>
    </source>
</evidence>
<comment type="caution">
    <text evidence="1">The sequence shown here is derived from an EMBL/GenBank/DDBJ whole genome shotgun (WGS) entry which is preliminary data.</text>
</comment>
<proteinExistence type="predicted"/>
<organism evidence="1 2">
    <name type="scientific">Methylobacterium persicinum</name>
    <dbReference type="NCBI Taxonomy" id="374426"/>
    <lineage>
        <taxon>Bacteria</taxon>
        <taxon>Pseudomonadati</taxon>
        <taxon>Pseudomonadota</taxon>
        <taxon>Alphaproteobacteria</taxon>
        <taxon>Hyphomicrobiales</taxon>
        <taxon>Methylobacteriaceae</taxon>
        <taxon>Methylobacterium</taxon>
    </lineage>
</organism>
<name>A0ABU0HSZ7_9HYPH</name>
<accession>A0ABU0HSZ7</accession>
<keyword evidence="2" id="KW-1185">Reference proteome</keyword>